<feature type="compositionally biased region" description="Polar residues" evidence="2">
    <location>
        <begin position="195"/>
        <end position="219"/>
    </location>
</feature>
<feature type="region of interest" description="Disordered" evidence="2">
    <location>
        <begin position="520"/>
        <end position="539"/>
    </location>
</feature>
<protein>
    <recommendedName>
        <fullName evidence="3">G protein-regulated inducer of neurite outgrowth C-terminal domain-containing protein</fullName>
    </recommendedName>
</protein>
<feature type="region of interest" description="Disordered" evidence="2">
    <location>
        <begin position="560"/>
        <end position="650"/>
    </location>
</feature>
<dbReference type="InterPro" id="IPR032745">
    <property type="entry name" value="GRIN_C"/>
</dbReference>
<accession>A0A9N7YAY3</accession>
<evidence type="ECO:0000313" key="4">
    <source>
        <dbReference type="EMBL" id="CAB1419417.1"/>
    </source>
</evidence>
<reference evidence="4" key="1">
    <citation type="submission" date="2020-03" db="EMBL/GenBank/DDBJ databases">
        <authorList>
            <person name="Weist P."/>
        </authorList>
    </citation>
    <scope>NUCLEOTIDE SEQUENCE</scope>
</reference>
<feature type="compositionally biased region" description="Low complexity" evidence="2">
    <location>
        <begin position="105"/>
        <end position="117"/>
    </location>
</feature>
<feature type="region of interest" description="Disordered" evidence="2">
    <location>
        <begin position="103"/>
        <end position="167"/>
    </location>
</feature>
<feature type="region of interest" description="Disordered" evidence="2">
    <location>
        <begin position="191"/>
        <end position="225"/>
    </location>
</feature>
<feature type="compositionally biased region" description="Polar residues" evidence="2">
    <location>
        <begin position="128"/>
        <end position="149"/>
    </location>
</feature>
<dbReference type="Proteomes" id="UP001153269">
    <property type="component" value="Unassembled WGS sequence"/>
</dbReference>
<name>A0A9N7YAY3_PLEPL</name>
<dbReference type="PANTHER" id="PTHR15718">
    <property type="entry name" value="G PROTEIN-REGULATED INDUCER OF NEURITE OUTGROWTH C-TERMINAL DOMAIN-CONTAINING PROTEIN"/>
    <property type="match status" value="1"/>
</dbReference>
<dbReference type="InterPro" id="IPR026646">
    <property type="entry name" value="GPRIN2-like/GPRIN3"/>
</dbReference>
<feature type="compositionally biased region" description="Gly residues" evidence="2">
    <location>
        <begin position="641"/>
        <end position="650"/>
    </location>
</feature>
<proteinExistence type="predicted"/>
<comment type="caution">
    <text evidence="4">The sequence shown here is derived from an EMBL/GenBank/DDBJ whole genome shotgun (WGS) entry which is preliminary data.</text>
</comment>
<feature type="compositionally biased region" description="Low complexity" evidence="2">
    <location>
        <begin position="150"/>
        <end position="167"/>
    </location>
</feature>
<feature type="domain" description="G protein-regulated inducer of neurite outgrowth C-terminal" evidence="3">
    <location>
        <begin position="461"/>
        <end position="538"/>
    </location>
</feature>
<feature type="compositionally biased region" description="Low complexity" evidence="2">
    <location>
        <begin position="417"/>
        <end position="437"/>
    </location>
</feature>
<evidence type="ECO:0000256" key="2">
    <source>
        <dbReference type="SAM" id="MobiDB-lite"/>
    </source>
</evidence>
<feature type="compositionally biased region" description="Basic and acidic residues" evidence="2">
    <location>
        <begin position="578"/>
        <end position="601"/>
    </location>
</feature>
<dbReference type="EMBL" id="CADEAL010000389">
    <property type="protein sequence ID" value="CAB1419417.1"/>
    <property type="molecule type" value="Genomic_DNA"/>
</dbReference>
<keyword evidence="5" id="KW-1185">Reference proteome</keyword>
<feature type="region of interest" description="Disordered" evidence="2">
    <location>
        <begin position="417"/>
        <end position="466"/>
    </location>
</feature>
<gene>
    <name evidence="4" type="ORF">PLEPLA_LOCUS7248</name>
</gene>
<evidence type="ECO:0000259" key="3">
    <source>
        <dbReference type="Pfam" id="PF15235"/>
    </source>
</evidence>
<feature type="compositionally biased region" description="Basic residues" evidence="2">
    <location>
        <begin position="626"/>
        <end position="639"/>
    </location>
</feature>
<feature type="region of interest" description="Disordered" evidence="2">
    <location>
        <begin position="241"/>
        <end position="284"/>
    </location>
</feature>
<dbReference type="Pfam" id="PF15235">
    <property type="entry name" value="GRIN_C"/>
    <property type="match status" value="1"/>
</dbReference>
<feature type="compositionally biased region" description="Polar residues" evidence="2">
    <location>
        <begin position="613"/>
        <end position="625"/>
    </location>
</feature>
<organism evidence="4 5">
    <name type="scientific">Pleuronectes platessa</name>
    <name type="common">European plaice</name>
    <dbReference type="NCBI Taxonomy" id="8262"/>
    <lineage>
        <taxon>Eukaryota</taxon>
        <taxon>Metazoa</taxon>
        <taxon>Chordata</taxon>
        <taxon>Craniata</taxon>
        <taxon>Vertebrata</taxon>
        <taxon>Euteleostomi</taxon>
        <taxon>Actinopterygii</taxon>
        <taxon>Neopterygii</taxon>
        <taxon>Teleostei</taxon>
        <taxon>Neoteleostei</taxon>
        <taxon>Acanthomorphata</taxon>
        <taxon>Carangaria</taxon>
        <taxon>Pleuronectiformes</taxon>
        <taxon>Pleuronectoidei</taxon>
        <taxon>Pleuronectidae</taxon>
        <taxon>Pleuronectes</taxon>
    </lineage>
</organism>
<dbReference type="GO" id="GO:0005886">
    <property type="term" value="C:plasma membrane"/>
    <property type="evidence" value="ECO:0007669"/>
    <property type="project" value="TreeGrafter"/>
</dbReference>
<evidence type="ECO:0000256" key="1">
    <source>
        <dbReference type="ARBA" id="ARBA00002358"/>
    </source>
</evidence>
<sequence>MARPGRPVSENYQAICCSSSMDMVMAPGPPHKRDPTWTRMHLRRSSSANTHSEQSAVMLQQLHPNMWQHIGSKNSHQLALSTQNVSVHSPSLLSERRIGSMQRWSGCSGSTYSRSSTPETIVWRGGTSRPSSLSQEVFYSSTPDSLTSKLSSAPTTPSPFTSPLGSPTLPAVDLLNSASTLTLTPNQEEDLVVSQHATSPPSSPPQAHNSSSLTSNSPDLPQLSDTKDESLLEDHLLTFQFPSPKPSSVSLAEGNADGGSLVEDKVKELEDPGGSQLSEGGEEAEEMFSYMTPSGEGREPEGGRDSVCQLELPLQPGEMCPTRGGWRSPLVSSLSDSGLRDCCRCNLISREGATKGQRAEAFREEGTMTSQPQLVDAEVQTITPMGSWWDLKRNTFTSHMGSHSLLGSPPGSRLNLKASVGSNSNLVSPSSSMFPVSSEEDEEERRKDDPRWDITSVSSQDMERRRSCLKIQGEERDEMGRRGSMKQVQWDEDGMTWDVHGASVDPEVLSTAIQKHLELQSSPLPQIRSSKKKKAPKPPLISSVIKAMAPELNPNVIISATCTVEGESKETQEEEEERGGAKREQEAEGPRRISRAEGEYMREEEEVYEEVGSGQSKSPSVGSTQSHKRSLMRSLRRPRWCGGGSSKLQD</sequence>
<dbReference type="GO" id="GO:0031175">
    <property type="term" value="P:neuron projection development"/>
    <property type="evidence" value="ECO:0007669"/>
    <property type="project" value="TreeGrafter"/>
</dbReference>
<dbReference type="PANTHER" id="PTHR15718:SF3">
    <property type="entry name" value="G PROTEIN-REGULATED INDUCER OF NEURITE OUTGROWTH C-TERMINAL DOMAIN-CONTAINING PROTEIN"/>
    <property type="match status" value="1"/>
</dbReference>
<comment type="function">
    <text evidence="1">May be involved in neurite outgrowth.</text>
</comment>
<evidence type="ECO:0000313" key="5">
    <source>
        <dbReference type="Proteomes" id="UP001153269"/>
    </source>
</evidence>
<dbReference type="AlphaFoldDB" id="A0A9N7YAY3"/>